<organism evidence="2 3">
    <name type="scientific">Nostoc flagelliforme FACHB-838</name>
    <dbReference type="NCBI Taxonomy" id="2692904"/>
    <lineage>
        <taxon>Bacteria</taxon>
        <taxon>Bacillati</taxon>
        <taxon>Cyanobacteriota</taxon>
        <taxon>Cyanophyceae</taxon>
        <taxon>Nostocales</taxon>
        <taxon>Nostocaceae</taxon>
        <taxon>Nostoc</taxon>
    </lineage>
</organism>
<evidence type="ECO:0000313" key="2">
    <source>
        <dbReference type="EMBL" id="MBD2534712.1"/>
    </source>
</evidence>
<protein>
    <recommendedName>
        <fullName evidence="1">PIN domain-containing protein</fullName>
    </recommendedName>
</protein>
<dbReference type="PANTHER" id="PTHR42188:SF1">
    <property type="entry name" value="23S RRNA-SPECIFIC ENDONUCLEASE VAPC20"/>
    <property type="match status" value="1"/>
</dbReference>
<evidence type="ECO:0000259" key="1">
    <source>
        <dbReference type="Pfam" id="PF01850"/>
    </source>
</evidence>
<dbReference type="InterPro" id="IPR002716">
    <property type="entry name" value="PIN_dom"/>
</dbReference>
<proteinExistence type="predicted"/>
<sequence length="130" mass="14786">MRAVIADTGPLYAAVDIDDQYHERSQAELQRINTENLIILVPFPVYLETYNLLLYRLGTEQAISFARQCIGAVHFVNPSQEQYMAAVEKAASFPDQRITVCDAVTAVLSEKMKLPVWTYDFHFDLMLAQV</sequence>
<dbReference type="EMBL" id="JACJSI010000188">
    <property type="protein sequence ID" value="MBD2534712.1"/>
    <property type="molecule type" value="Genomic_DNA"/>
</dbReference>
<dbReference type="SUPFAM" id="SSF88723">
    <property type="entry name" value="PIN domain-like"/>
    <property type="match status" value="1"/>
</dbReference>
<comment type="caution">
    <text evidence="2">The sequence shown here is derived from an EMBL/GenBank/DDBJ whole genome shotgun (WGS) entry which is preliminary data.</text>
</comment>
<dbReference type="RefSeq" id="WP_190945482.1">
    <property type="nucleotide sequence ID" value="NZ_JACJSI010000188.1"/>
</dbReference>
<dbReference type="InterPro" id="IPR029060">
    <property type="entry name" value="PIN-like_dom_sf"/>
</dbReference>
<dbReference type="InterPro" id="IPR039018">
    <property type="entry name" value="VapC20-like"/>
</dbReference>
<accession>A0ABR8DZ11</accession>
<name>A0ABR8DZ11_9NOSO</name>
<reference evidence="2 3" key="1">
    <citation type="journal article" date="2020" name="ISME J.">
        <title>Comparative genomics reveals insights into cyanobacterial evolution and habitat adaptation.</title>
        <authorList>
            <person name="Chen M.Y."/>
            <person name="Teng W.K."/>
            <person name="Zhao L."/>
            <person name="Hu C.X."/>
            <person name="Zhou Y.K."/>
            <person name="Han B.P."/>
            <person name="Song L.R."/>
            <person name="Shu W.S."/>
        </authorList>
    </citation>
    <scope>NUCLEOTIDE SEQUENCE [LARGE SCALE GENOMIC DNA]</scope>
    <source>
        <strain evidence="2 3">FACHB-838</strain>
    </source>
</reference>
<keyword evidence="3" id="KW-1185">Reference proteome</keyword>
<gene>
    <name evidence="2" type="ORF">H6G97_36690</name>
</gene>
<feature type="domain" description="PIN" evidence="1">
    <location>
        <begin position="5"/>
        <end position="124"/>
    </location>
</feature>
<dbReference type="PANTHER" id="PTHR42188">
    <property type="entry name" value="23S RRNA-SPECIFIC ENDONUCLEASE VAPC20"/>
    <property type="match status" value="1"/>
</dbReference>
<dbReference type="Proteomes" id="UP000623440">
    <property type="component" value="Unassembled WGS sequence"/>
</dbReference>
<dbReference type="Pfam" id="PF01850">
    <property type="entry name" value="PIN"/>
    <property type="match status" value="1"/>
</dbReference>
<dbReference type="Gene3D" id="3.40.50.1010">
    <property type="entry name" value="5'-nuclease"/>
    <property type="match status" value="1"/>
</dbReference>
<evidence type="ECO:0000313" key="3">
    <source>
        <dbReference type="Proteomes" id="UP000623440"/>
    </source>
</evidence>